<dbReference type="InterPro" id="IPR050194">
    <property type="entry name" value="Glycosyltransferase_grp1"/>
</dbReference>
<dbReference type="Pfam" id="PF13579">
    <property type="entry name" value="Glyco_trans_4_4"/>
    <property type="match status" value="1"/>
</dbReference>
<proteinExistence type="predicted"/>
<name>A0A0U3MCB8_9BURK</name>
<dbReference type="SUPFAM" id="SSF53756">
    <property type="entry name" value="UDP-Glycosyltransferase/glycogen phosphorylase"/>
    <property type="match status" value="1"/>
</dbReference>
<dbReference type="PATRIC" id="fig|76731.3.peg.1864"/>
<dbReference type="AlphaFoldDB" id="A0A0U3MCB8"/>
<protein>
    <submittedName>
        <fullName evidence="3">Glycosyl transferase group 1</fullName>
    </submittedName>
</protein>
<dbReference type="PANTHER" id="PTHR45947:SF3">
    <property type="entry name" value="SULFOQUINOVOSYL TRANSFERASE SQD2"/>
    <property type="match status" value="1"/>
</dbReference>
<dbReference type="Pfam" id="PF00534">
    <property type="entry name" value="Glycos_transf_1"/>
    <property type="match status" value="1"/>
</dbReference>
<feature type="domain" description="Glycosyl transferase family 1" evidence="1">
    <location>
        <begin position="208"/>
        <end position="360"/>
    </location>
</feature>
<dbReference type="Proteomes" id="UP000060699">
    <property type="component" value="Chromosome"/>
</dbReference>
<feature type="domain" description="Glycosyltransferase subfamily 4-like N-terminal" evidence="2">
    <location>
        <begin position="14"/>
        <end position="183"/>
    </location>
</feature>
<evidence type="ECO:0000259" key="2">
    <source>
        <dbReference type="Pfam" id="PF13579"/>
    </source>
</evidence>
<keyword evidence="4" id="KW-1185">Reference proteome</keyword>
<dbReference type="Gene3D" id="3.40.50.2000">
    <property type="entry name" value="Glycogen Phosphorylase B"/>
    <property type="match status" value="2"/>
</dbReference>
<dbReference type="RefSeq" id="WP_058934614.1">
    <property type="nucleotide sequence ID" value="NZ_CP013729.1"/>
</dbReference>
<evidence type="ECO:0000313" key="3">
    <source>
        <dbReference type="EMBL" id="ALV06301.1"/>
    </source>
</evidence>
<dbReference type="InterPro" id="IPR028098">
    <property type="entry name" value="Glyco_trans_4-like_N"/>
</dbReference>
<dbReference type="InterPro" id="IPR001296">
    <property type="entry name" value="Glyco_trans_1"/>
</dbReference>
<dbReference type="OrthoDB" id="509705at2"/>
<dbReference type="PANTHER" id="PTHR45947">
    <property type="entry name" value="SULFOQUINOVOSYL TRANSFERASE SQD2"/>
    <property type="match status" value="1"/>
</dbReference>
<accession>A0A0U3MCB8</accession>
<organism evidence="3 4">
    <name type="scientific">Roseateles depolymerans</name>
    <dbReference type="NCBI Taxonomy" id="76731"/>
    <lineage>
        <taxon>Bacteria</taxon>
        <taxon>Pseudomonadati</taxon>
        <taxon>Pseudomonadota</taxon>
        <taxon>Betaproteobacteria</taxon>
        <taxon>Burkholderiales</taxon>
        <taxon>Sphaerotilaceae</taxon>
        <taxon>Roseateles</taxon>
    </lineage>
</organism>
<evidence type="ECO:0000259" key="1">
    <source>
        <dbReference type="Pfam" id="PF00534"/>
    </source>
</evidence>
<evidence type="ECO:0000313" key="4">
    <source>
        <dbReference type="Proteomes" id="UP000060699"/>
    </source>
</evidence>
<gene>
    <name evidence="3" type="ORF">RD2015_1820</name>
</gene>
<dbReference type="KEGG" id="rdp:RD2015_1820"/>
<keyword evidence="3" id="KW-0808">Transferase</keyword>
<dbReference type="CDD" id="cd03794">
    <property type="entry name" value="GT4_WbuB-like"/>
    <property type="match status" value="1"/>
</dbReference>
<dbReference type="EMBL" id="CP013729">
    <property type="protein sequence ID" value="ALV06301.1"/>
    <property type="molecule type" value="Genomic_DNA"/>
</dbReference>
<sequence>MKILYHHRTASKDGQAVHIEEMIGSLRALGHEVRVVAPGGESPPQEKARMGDDVGWVQRLRARLPKWVYELLELGYSLLAYRRLARAAREFRPDAIYERYNLFLLAGLLLKRRTGLPLLLEVNAPLADERERFGGLALPRLARWAERVVWRGADMVLPVTRVLGDMVAAQGVPQERLMVVPNGINQEHFAEAPSPQAAKAALGWADALVLGFTGFVRDWHGMDRVIRWMATPAAPANARLLLVGDGPARADLEALARQLDLGERVRFTGVISRDEVPRHVAAFDVALQPAVVPYASPLKLFEYLALAKAIVAPRQPNIEEVLEDGRNALLFDPAEPQALETLLARLANDPGLRQRLGEGAGATIGRLNLTWLGNAERVVALARSLREAPASTLGDAKA</sequence>
<reference evidence="3 4" key="1">
    <citation type="submission" date="2015-12" db="EMBL/GenBank/DDBJ databases">
        <title>Complete genome of Roseateles depolymerans KCTC 42856.</title>
        <authorList>
            <person name="Kim K.M."/>
        </authorList>
    </citation>
    <scope>NUCLEOTIDE SEQUENCE [LARGE SCALE GENOMIC DNA]</scope>
    <source>
        <strain evidence="3 4">KCTC 42856</strain>
    </source>
</reference>
<dbReference type="STRING" id="76731.RD2015_1820"/>
<dbReference type="GO" id="GO:0016757">
    <property type="term" value="F:glycosyltransferase activity"/>
    <property type="evidence" value="ECO:0007669"/>
    <property type="project" value="UniProtKB-ARBA"/>
</dbReference>